<keyword evidence="1" id="KW-0732">Signal</keyword>
<dbReference type="KEGG" id="tbg:TbgDal_XI3970"/>
<name>D0A6H8_TRYB9</name>
<dbReference type="Proteomes" id="UP000002316">
    <property type="component" value="Chromosome 11"/>
</dbReference>
<gene>
    <name evidence="2" type="ORF">TbgDal_XI3970</name>
</gene>
<reference evidence="3" key="1">
    <citation type="journal article" date="2010" name="PLoS Negl. Trop. Dis.">
        <title>The genome sequence of Trypanosoma brucei gambiense, causative agent of chronic human african trypanosomiasis.</title>
        <authorList>
            <person name="Jackson A.P."/>
            <person name="Sanders M."/>
            <person name="Berry A."/>
            <person name="McQuillan J."/>
            <person name="Aslett M.A."/>
            <person name="Quail M.A."/>
            <person name="Chukualim B."/>
            <person name="Capewell P."/>
            <person name="MacLeod A."/>
            <person name="Melville S.E."/>
            <person name="Gibson W."/>
            <person name="Barry J.D."/>
            <person name="Berriman M."/>
            <person name="Hertz-Fowler C."/>
        </authorList>
    </citation>
    <scope>NUCLEOTIDE SEQUENCE [LARGE SCALE GENOMIC DNA]</scope>
    <source>
        <strain evidence="3">MHOM/CI/86/DAL972</strain>
    </source>
</reference>
<proteinExistence type="predicted"/>
<dbReference type="AlphaFoldDB" id="D0A6H8"/>
<evidence type="ECO:0000256" key="1">
    <source>
        <dbReference type="SAM" id="SignalP"/>
    </source>
</evidence>
<feature type="signal peptide" evidence="1">
    <location>
        <begin position="1"/>
        <end position="30"/>
    </location>
</feature>
<accession>D0A6H8</accession>
<evidence type="ECO:0008006" key="4">
    <source>
        <dbReference type="Google" id="ProtNLM"/>
    </source>
</evidence>
<sequence>MYISFLKSTPLAPFLCMFRYLGCCVVSVLGERPRCCRNGGKIIFHVAPQPVLRRDLSPGVNMSSTRRNNICFCVPRARRQIRVVGGDEEDSNIIILWSVCMKERFCVGSTLLNYATA</sequence>
<dbReference type="EMBL" id="FN554974">
    <property type="protein sequence ID" value="CBH17279.1"/>
    <property type="molecule type" value="Genomic_DNA"/>
</dbReference>
<dbReference type="RefSeq" id="XP_011779543.1">
    <property type="nucleotide sequence ID" value="XM_011781241.1"/>
</dbReference>
<feature type="chain" id="PRO_5003005870" description="T. brucei spp.-specific protein" evidence="1">
    <location>
        <begin position="31"/>
        <end position="117"/>
    </location>
</feature>
<evidence type="ECO:0000313" key="2">
    <source>
        <dbReference type="EMBL" id="CBH17279.1"/>
    </source>
</evidence>
<organism evidence="2 3">
    <name type="scientific">Trypanosoma brucei gambiense (strain MHOM/CI/86/DAL972)</name>
    <dbReference type="NCBI Taxonomy" id="679716"/>
    <lineage>
        <taxon>Eukaryota</taxon>
        <taxon>Discoba</taxon>
        <taxon>Euglenozoa</taxon>
        <taxon>Kinetoplastea</taxon>
        <taxon>Metakinetoplastina</taxon>
        <taxon>Trypanosomatida</taxon>
        <taxon>Trypanosomatidae</taxon>
        <taxon>Trypanosoma</taxon>
    </lineage>
</organism>
<protein>
    <recommendedName>
        <fullName evidence="4">T. brucei spp.-specific protein</fullName>
    </recommendedName>
</protein>
<dbReference type="GeneID" id="23867382"/>
<evidence type="ECO:0000313" key="3">
    <source>
        <dbReference type="Proteomes" id="UP000002316"/>
    </source>
</evidence>